<evidence type="ECO:0000256" key="1">
    <source>
        <dbReference type="SAM" id="Coils"/>
    </source>
</evidence>
<reference evidence="3" key="1">
    <citation type="journal article" date="2020" name="Fungal Divers.">
        <title>Resolving the Mortierellaceae phylogeny through synthesis of multi-gene phylogenetics and phylogenomics.</title>
        <authorList>
            <person name="Vandepol N."/>
            <person name="Liber J."/>
            <person name="Desiro A."/>
            <person name="Na H."/>
            <person name="Kennedy M."/>
            <person name="Barry K."/>
            <person name="Grigoriev I.V."/>
            <person name="Miller A.N."/>
            <person name="O'Donnell K."/>
            <person name="Stajich J.E."/>
            <person name="Bonito G."/>
        </authorList>
    </citation>
    <scope>NUCLEOTIDE SEQUENCE</scope>
    <source>
        <strain evidence="3">BC1065</strain>
    </source>
</reference>
<keyword evidence="4" id="KW-1185">Reference proteome</keyword>
<protein>
    <submittedName>
        <fullName evidence="3">Uncharacterized protein</fullName>
    </submittedName>
</protein>
<evidence type="ECO:0000256" key="2">
    <source>
        <dbReference type="SAM" id="MobiDB-lite"/>
    </source>
</evidence>
<feature type="compositionally biased region" description="Basic residues" evidence="2">
    <location>
        <begin position="182"/>
        <end position="192"/>
    </location>
</feature>
<sequence>MTSRTKSNTAFSIVLERPRKQKILRKLELLPNASVYQKRDYYLKVFKDPSDAEALMQRSVTCASPASCKFCENIFKAVVFLHTCLRDRAHMDDESFRFGCTRNSPTFKEMATELGLVEPSLRSVTALALVSLYNRIIKERRALNDFLAVATGFTWSDTRMSEMAQELLNIDNELRERENRQRAARRGARRPRVTGAEVTERQLATTMVGTLTRRKRRALEEDIEEEDIEEEDLEEQDIEEEDIKEEDSRGTDDDAVASQQQPPASPIVSALGSSSLFSDTRQRSSQLKGGSFALRSNTLRKKARYHEGTPSTAQVHRRRMSSASESTDDGDALPLPPRAPGETSSIARPSPKYRGQSTMAETDRVSALVARMDQLEAQNRLLRMELMQLSQSTQRSVDSIDDELEAYSSRSLQAEEQLALTQSQMKVRSNQTELNLTKLSKKTRDLDSRITALENANRLQTPFP</sequence>
<proteinExistence type="predicted"/>
<gene>
    <name evidence="3" type="ORF">DFQ27_004595</name>
</gene>
<keyword evidence="1" id="KW-0175">Coiled coil</keyword>
<feature type="compositionally biased region" description="Acidic residues" evidence="2">
    <location>
        <begin position="221"/>
        <end position="245"/>
    </location>
</feature>
<feature type="coiled-coil region" evidence="1">
    <location>
        <begin position="365"/>
        <end position="456"/>
    </location>
</feature>
<evidence type="ECO:0000313" key="4">
    <source>
        <dbReference type="Proteomes" id="UP000807716"/>
    </source>
</evidence>
<evidence type="ECO:0000313" key="3">
    <source>
        <dbReference type="EMBL" id="KAG0258535.1"/>
    </source>
</evidence>
<dbReference type="AlphaFoldDB" id="A0A9P6U371"/>
<feature type="region of interest" description="Disordered" evidence="2">
    <location>
        <begin position="179"/>
        <end position="205"/>
    </location>
</feature>
<dbReference type="OrthoDB" id="2435072at2759"/>
<dbReference type="Proteomes" id="UP000807716">
    <property type="component" value="Unassembled WGS sequence"/>
</dbReference>
<dbReference type="EMBL" id="JAAAJB010000321">
    <property type="protein sequence ID" value="KAG0258535.1"/>
    <property type="molecule type" value="Genomic_DNA"/>
</dbReference>
<comment type="caution">
    <text evidence="3">The sequence shown here is derived from an EMBL/GenBank/DDBJ whole genome shotgun (WGS) entry which is preliminary data.</text>
</comment>
<feature type="region of interest" description="Disordered" evidence="2">
    <location>
        <begin position="220"/>
        <end position="360"/>
    </location>
</feature>
<name>A0A9P6U371_9FUNG</name>
<feature type="compositionally biased region" description="Polar residues" evidence="2">
    <location>
        <begin position="271"/>
        <end position="288"/>
    </location>
</feature>
<organism evidence="3 4">
    <name type="scientific">Actinomortierella ambigua</name>
    <dbReference type="NCBI Taxonomy" id="1343610"/>
    <lineage>
        <taxon>Eukaryota</taxon>
        <taxon>Fungi</taxon>
        <taxon>Fungi incertae sedis</taxon>
        <taxon>Mucoromycota</taxon>
        <taxon>Mortierellomycotina</taxon>
        <taxon>Mortierellomycetes</taxon>
        <taxon>Mortierellales</taxon>
        <taxon>Mortierellaceae</taxon>
        <taxon>Actinomortierella</taxon>
    </lineage>
</organism>
<accession>A0A9P6U371</accession>